<dbReference type="AlphaFoldDB" id="A0A9W4XXM9"/>
<dbReference type="Gene3D" id="3.40.50.300">
    <property type="entry name" value="P-loop containing nucleotide triphosphate hydrolases"/>
    <property type="match status" value="1"/>
</dbReference>
<protein>
    <submittedName>
        <fullName evidence="1">Uncharacterized protein</fullName>
    </submittedName>
</protein>
<dbReference type="InterPro" id="IPR027417">
    <property type="entry name" value="P-loop_NTPase"/>
</dbReference>
<proteinExistence type="predicted"/>
<keyword evidence="2" id="KW-1185">Reference proteome</keyword>
<name>A0A9W4XXM9_9PLEO</name>
<reference evidence="1" key="1">
    <citation type="submission" date="2023-01" db="EMBL/GenBank/DDBJ databases">
        <authorList>
            <person name="Van Ghelder C."/>
            <person name="Rancurel C."/>
        </authorList>
    </citation>
    <scope>NUCLEOTIDE SEQUENCE</scope>
    <source>
        <strain evidence="1">CNCM I-4278</strain>
    </source>
</reference>
<gene>
    <name evidence="1" type="ORF">PDIGIT_LOCUS11262</name>
</gene>
<dbReference type="Proteomes" id="UP001152607">
    <property type="component" value="Unassembled WGS sequence"/>
</dbReference>
<sequence>MPKLVQHLPRYKRISILSQNTLFWSPLTSQKNRNYDHTDIPTMHEGESAEEKTLAIFGSESVGTAKALGNLIYKFGGIELPVFEWLQKKGASSYERAVEELKDADKELYFYTPKYRVIVKEQSVSTDGLLLVIGMSQSYQACLVGDFADRIKESASFFAQGKAAIVANAIDESNWSENVYQDFVHNLRAELHHLGISAESIPIIPSKCQGENFIESSLDTPWCPSTTILL</sequence>
<accession>A0A9W4XXM9</accession>
<dbReference type="OrthoDB" id="3524701at2759"/>
<organism evidence="1 2">
    <name type="scientific">Periconia digitata</name>
    <dbReference type="NCBI Taxonomy" id="1303443"/>
    <lineage>
        <taxon>Eukaryota</taxon>
        <taxon>Fungi</taxon>
        <taxon>Dikarya</taxon>
        <taxon>Ascomycota</taxon>
        <taxon>Pezizomycotina</taxon>
        <taxon>Dothideomycetes</taxon>
        <taxon>Pleosporomycetidae</taxon>
        <taxon>Pleosporales</taxon>
        <taxon>Massarineae</taxon>
        <taxon>Periconiaceae</taxon>
        <taxon>Periconia</taxon>
    </lineage>
</organism>
<comment type="caution">
    <text evidence="1">The sequence shown here is derived from an EMBL/GenBank/DDBJ whole genome shotgun (WGS) entry which is preliminary data.</text>
</comment>
<dbReference type="EMBL" id="CAOQHR010000008">
    <property type="protein sequence ID" value="CAI6338137.1"/>
    <property type="molecule type" value="Genomic_DNA"/>
</dbReference>
<evidence type="ECO:0000313" key="2">
    <source>
        <dbReference type="Proteomes" id="UP001152607"/>
    </source>
</evidence>
<evidence type="ECO:0000313" key="1">
    <source>
        <dbReference type="EMBL" id="CAI6338137.1"/>
    </source>
</evidence>